<dbReference type="FunFam" id="3.40.395.10:FF:000001">
    <property type="entry name" value="Sentrin-specific protease 1"/>
    <property type="match status" value="1"/>
</dbReference>
<keyword evidence="3" id="KW-0378">Hydrolase</keyword>
<keyword evidence="2" id="KW-0645">Protease</keyword>
<dbReference type="PANTHER" id="PTHR28604">
    <property type="match status" value="1"/>
</dbReference>
<keyword evidence="4" id="KW-0788">Thiol protease</keyword>
<feature type="region of interest" description="Disordered" evidence="5">
    <location>
        <begin position="1"/>
        <end position="24"/>
    </location>
</feature>
<organism evidence="7 8">
    <name type="scientific">Silurus meridionalis</name>
    <name type="common">Southern catfish</name>
    <name type="synonym">Silurus soldatovi meridionalis</name>
    <dbReference type="NCBI Taxonomy" id="175797"/>
    <lineage>
        <taxon>Eukaryota</taxon>
        <taxon>Metazoa</taxon>
        <taxon>Chordata</taxon>
        <taxon>Craniata</taxon>
        <taxon>Vertebrata</taxon>
        <taxon>Euteleostomi</taxon>
        <taxon>Actinopterygii</taxon>
        <taxon>Neopterygii</taxon>
        <taxon>Teleostei</taxon>
        <taxon>Ostariophysi</taxon>
        <taxon>Siluriformes</taxon>
        <taxon>Siluridae</taxon>
        <taxon>Silurus</taxon>
    </lineage>
</organism>
<comment type="similarity">
    <text evidence="1">Belongs to the peptidase C48 family.</text>
</comment>
<dbReference type="PROSITE" id="PS50600">
    <property type="entry name" value="ULP_PROTEASE"/>
    <property type="match status" value="1"/>
</dbReference>
<evidence type="ECO:0000313" key="8">
    <source>
        <dbReference type="Proteomes" id="UP000606274"/>
    </source>
</evidence>
<protein>
    <recommendedName>
        <fullName evidence="6">Ubiquitin-like protease family profile domain-containing protein</fullName>
    </recommendedName>
</protein>
<dbReference type="InterPro" id="IPR038765">
    <property type="entry name" value="Papain-like_cys_pep_sf"/>
</dbReference>
<dbReference type="PANTHER" id="PTHR28604:SF2">
    <property type="entry name" value="RIKEN CDNA 2610028H24 GENE"/>
    <property type="match status" value="1"/>
</dbReference>
<dbReference type="GO" id="GO:0006508">
    <property type="term" value="P:proteolysis"/>
    <property type="evidence" value="ECO:0007669"/>
    <property type="project" value="UniProtKB-KW"/>
</dbReference>
<feature type="region of interest" description="Disordered" evidence="5">
    <location>
        <begin position="482"/>
        <end position="513"/>
    </location>
</feature>
<feature type="region of interest" description="Disordered" evidence="5">
    <location>
        <begin position="531"/>
        <end position="552"/>
    </location>
</feature>
<dbReference type="GO" id="GO:0060255">
    <property type="term" value="P:regulation of macromolecule metabolic process"/>
    <property type="evidence" value="ECO:0007669"/>
    <property type="project" value="UniProtKB-ARBA"/>
</dbReference>
<feature type="compositionally biased region" description="Basic and acidic residues" evidence="5">
    <location>
        <begin position="1"/>
        <end position="12"/>
    </location>
</feature>
<evidence type="ECO:0000256" key="4">
    <source>
        <dbReference type="ARBA" id="ARBA00022807"/>
    </source>
</evidence>
<dbReference type="InterPro" id="IPR027904">
    <property type="entry name" value="DUF4587"/>
</dbReference>
<feature type="domain" description="Ubiquitin-like protease family profile" evidence="6">
    <location>
        <begin position="628"/>
        <end position="793"/>
    </location>
</feature>
<keyword evidence="8" id="KW-1185">Reference proteome</keyword>
<feature type="region of interest" description="Disordered" evidence="5">
    <location>
        <begin position="241"/>
        <end position="308"/>
    </location>
</feature>
<accession>A0A8T0BVS0</accession>
<dbReference type="InterPro" id="IPR003653">
    <property type="entry name" value="Peptidase_C48_C"/>
</dbReference>
<feature type="compositionally biased region" description="Pro residues" evidence="5">
    <location>
        <begin position="274"/>
        <end position="286"/>
    </location>
</feature>
<dbReference type="SUPFAM" id="SSF54001">
    <property type="entry name" value="Cysteine proteinases"/>
    <property type="match status" value="1"/>
</dbReference>
<evidence type="ECO:0000256" key="5">
    <source>
        <dbReference type="SAM" id="MobiDB-lite"/>
    </source>
</evidence>
<evidence type="ECO:0000313" key="7">
    <source>
        <dbReference type="EMBL" id="KAF7711098.1"/>
    </source>
</evidence>
<dbReference type="EMBL" id="JABFDY010000001">
    <property type="protein sequence ID" value="KAF7711098.1"/>
    <property type="molecule type" value="Genomic_DNA"/>
</dbReference>
<dbReference type="AlphaFoldDB" id="A0A8T0BVS0"/>
<reference evidence="7" key="1">
    <citation type="submission" date="2020-08" db="EMBL/GenBank/DDBJ databases">
        <title>Chromosome-level assembly of Southern catfish (Silurus meridionalis) provides insights into visual adaptation to the nocturnal and benthic lifestyles.</title>
        <authorList>
            <person name="Zhang Y."/>
            <person name="Wang D."/>
            <person name="Peng Z."/>
        </authorList>
    </citation>
    <scope>NUCLEOTIDE SEQUENCE</scope>
    <source>
        <strain evidence="7">SWU-2019-XX</strain>
        <tissue evidence="7">Muscle</tissue>
    </source>
</reference>
<dbReference type="Proteomes" id="UP000606274">
    <property type="component" value="Unassembled WGS sequence"/>
</dbReference>
<dbReference type="Gene3D" id="3.40.395.10">
    <property type="entry name" value="Adenoviral Proteinase, Chain A"/>
    <property type="match status" value="1"/>
</dbReference>
<dbReference type="GO" id="GO:0008234">
    <property type="term" value="F:cysteine-type peptidase activity"/>
    <property type="evidence" value="ECO:0007669"/>
    <property type="project" value="UniProtKB-KW"/>
</dbReference>
<dbReference type="Pfam" id="PF15248">
    <property type="entry name" value="DUF4587"/>
    <property type="match status" value="1"/>
</dbReference>
<name>A0A8T0BVS0_SILME</name>
<evidence type="ECO:0000256" key="2">
    <source>
        <dbReference type="ARBA" id="ARBA00022670"/>
    </source>
</evidence>
<dbReference type="GO" id="GO:0080090">
    <property type="term" value="P:regulation of primary metabolic process"/>
    <property type="evidence" value="ECO:0007669"/>
    <property type="project" value="UniProtKB-ARBA"/>
</dbReference>
<gene>
    <name evidence="7" type="ORF">HF521_000109</name>
</gene>
<evidence type="ECO:0000256" key="1">
    <source>
        <dbReference type="ARBA" id="ARBA00005234"/>
    </source>
</evidence>
<dbReference type="Pfam" id="PF02902">
    <property type="entry name" value="Peptidase_C48"/>
    <property type="match status" value="1"/>
</dbReference>
<evidence type="ECO:0000259" key="6">
    <source>
        <dbReference type="PROSITE" id="PS50600"/>
    </source>
</evidence>
<evidence type="ECO:0000256" key="3">
    <source>
        <dbReference type="ARBA" id="ARBA00022801"/>
    </source>
</evidence>
<proteinExistence type="inferred from homology"/>
<sequence>MAAKLDKPRPYEASRPIRTHGCETDSQSSRCVRHAHLCRSKYRSYDGRNEALHSALRRKRDLLRRLREQHMLDELARPQTWAGTRRQHHYEPPASPPVYIYQSPPPAPPPAPPAPRIIQQTVPHPPATIIQQLPQQQPLIAQIPPVQPAPYRSGSIKEDMVELMLMQNAQMHQIIMHNMMLKALPPTALGTSGSPPGVQGNYMKAREGAVHHHHHYGPPPPLPPIGYSAWPSMMSAQRGGAYQPSVQNIPGPISLPPLNTGNSQSWPTNWSSPPDSPPTPPPPPKPPAKRHYQSVHSPDGVSDHLEIKRPRRDVIARVVKKTFAGIAGLLRLRQHKPHRYESDRGCREPQIGHVALVGIDEIHSHGLNRWTIEGDVKMEKQSEMGLSGKERSMPNFCIGAQPLIRKPESGSALYMGNQDRHRERPNRRSLQLLPSRPVLPEMDAPGRAHKPCLAVEEALKESDREHYRKLVEMVSEKYSKNQPLPFGRVKPPITTFPHGRTTPEISKPTPIKLNPHAPLWRNSALINHTKDSAPVSDVGRKKPDQPSNKNRPVDVDLSVEVETRLNLKDRETAAVCQPALRTRSELVFDAGRHPEEEFPRVTKEMQQEVSVALAQRDPDLVLSSAFKLRITQRDLATLQEGSWLNDEVINFYLNLVMARAEQDAGGRQVYCFSTFFFPKLHGGGHAAVRRWTKAVDLFLYDIILIPLHLGVHWSLAVVDLRVKSVRSYDSMGQRHDDICNLILMYMKEEYEVKKGKDLEILKWTVTSLRATEVPQQKNGSDCGVFVCKYADYIARGRPFTFRQCHMAYFRKTMMWEILNQKLLQQ</sequence>
<comment type="caution">
    <text evidence="7">The sequence shown here is derived from an EMBL/GenBank/DDBJ whole genome shotgun (WGS) entry which is preliminary data.</text>
</comment>
<dbReference type="InterPro" id="IPR038915">
    <property type="entry name" value="PRR29-like"/>
</dbReference>